<organism evidence="1">
    <name type="scientific">Wolbachia endosymbiont of Aleurodicus floccissimus</name>
    <dbReference type="NCBI Taxonomy" id="2152762"/>
    <lineage>
        <taxon>Bacteria</taxon>
        <taxon>Pseudomonadati</taxon>
        <taxon>Pseudomonadota</taxon>
        <taxon>Alphaproteobacteria</taxon>
        <taxon>Rickettsiales</taxon>
        <taxon>Anaplasmataceae</taxon>
        <taxon>Wolbachieae</taxon>
        <taxon>Wolbachia</taxon>
    </lineage>
</organism>
<sequence length="87" mass="10045">MALRSKLLDEKVVKSAKEMLKRVRNNAYVAKKLNAVIAAKKHSITAVAKICCISRKAITTWIKHIKFGREEKLFAPPQRRGKPQYYY</sequence>
<proteinExistence type="predicted"/>
<evidence type="ECO:0000313" key="1">
    <source>
        <dbReference type="EMBL" id="SPP34492.1"/>
    </source>
</evidence>
<name>A0A3B0JH25_9RICK</name>
<accession>A0A3B0JH25</accession>
<evidence type="ECO:0008006" key="2">
    <source>
        <dbReference type="Google" id="ProtNLM"/>
    </source>
</evidence>
<gene>
    <name evidence="1" type="ORF">WBAF_1540</name>
</gene>
<dbReference type="AlphaFoldDB" id="A0A3B0JH25"/>
<protein>
    <recommendedName>
        <fullName evidence="2">Transposase Synechocystis PCC 6803 domain-containing protein</fullName>
    </recommendedName>
</protein>
<dbReference type="EMBL" id="OUNF01000417">
    <property type="protein sequence ID" value="SPP34492.1"/>
    <property type="molecule type" value="Genomic_DNA"/>
</dbReference>
<reference evidence="1" key="1">
    <citation type="submission" date="2018-04" db="EMBL/GenBank/DDBJ databases">
        <authorList>
            <person name="Go L.Y."/>
            <person name="Mitchell J.A."/>
        </authorList>
    </citation>
    <scope>NUCLEOTIDE SEQUENCE</scope>
    <source>
        <strain evidence="1">WBAF</strain>
    </source>
</reference>